<protein>
    <submittedName>
        <fullName evidence="2">Uncharacterized protein</fullName>
    </submittedName>
</protein>
<feature type="non-terminal residue" evidence="2">
    <location>
        <position position="1"/>
    </location>
</feature>
<organism evidence="2 3">
    <name type="scientific">Batillaria attramentaria</name>
    <dbReference type="NCBI Taxonomy" id="370345"/>
    <lineage>
        <taxon>Eukaryota</taxon>
        <taxon>Metazoa</taxon>
        <taxon>Spiralia</taxon>
        <taxon>Lophotrochozoa</taxon>
        <taxon>Mollusca</taxon>
        <taxon>Gastropoda</taxon>
        <taxon>Caenogastropoda</taxon>
        <taxon>Sorbeoconcha</taxon>
        <taxon>Cerithioidea</taxon>
        <taxon>Batillariidae</taxon>
        <taxon>Batillaria</taxon>
    </lineage>
</organism>
<evidence type="ECO:0000313" key="3">
    <source>
        <dbReference type="Proteomes" id="UP001519460"/>
    </source>
</evidence>
<keyword evidence="3" id="KW-1185">Reference proteome</keyword>
<reference evidence="2 3" key="1">
    <citation type="journal article" date="2023" name="Sci. Data">
        <title>Genome assembly of the Korean intertidal mud-creeper Batillaria attramentaria.</title>
        <authorList>
            <person name="Patra A.K."/>
            <person name="Ho P.T."/>
            <person name="Jun S."/>
            <person name="Lee S.J."/>
            <person name="Kim Y."/>
            <person name="Won Y.J."/>
        </authorList>
    </citation>
    <scope>NUCLEOTIDE SEQUENCE [LARGE SCALE GENOMIC DNA]</scope>
    <source>
        <strain evidence="2">Wonlab-2016</strain>
    </source>
</reference>
<dbReference type="SUPFAM" id="SSF50494">
    <property type="entry name" value="Trypsin-like serine proteases"/>
    <property type="match status" value="1"/>
</dbReference>
<dbReference type="EMBL" id="JACVVK020000154">
    <property type="protein sequence ID" value="KAK7488162.1"/>
    <property type="molecule type" value="Genomic_DNA"/>
</dbReference>
<dbReference type="AlphaFoldDB" id="A0ABD0KLZ3"/>
<name>A0ABD0KLZ3_9CAEN</name>
<accession>A0ABD0KLZ3</accession>
<evidence type="ECO:0000256" key="1">
    <source>
        <dbReference type="SAM" id="MobiDB-lite"/>
    </source>
</evidence>
<feature type="compositionally biased region" description="Low complexity" evidence="1">
    <location>
        <begin position="115"/>
        <end position="139"/>
    </location>
</feature>
<comment type="caution">
    <text evidence="2">The sequence shown here is derived from an EMBL/GenBank/DDBJ whole genome shotgun (WGS) entry which is preliminary data.</text>
</comment>
<feature type="region of interest" description="Disordered" evidence="1">
    <location>
        <begin position="112"/>
        <end position="158"/>
    </location>
</feature>
<dbReference type="InterPro" id="IPR009003">
    <property type="entry name" value="Peptidase_S1_PA"/>
</dbReference>
<gene>
    <name evidence="2" type="ORF">BaRGS_00020604</name>
</gene>
<sequence length="256" mass="27704">VEQATVEFFYDSDSTTNSVVVQGRSLERQGNQTAELTCCACPELGKHFRFRGRPPLLVQQDFQYDVDVDLKEQTEEGTVVVLISHPHGFPKKVTFGRFRGFDRACGTIDTDIVGSSPPHSSSSSSSDMFPSSLAPSSSAPEKEISSQTSDDLGGVQDAADIPNRTFTRKNLLRTLVDVLKKICQLLSFFGRQPLSPRDVSDGVFRLRHDAASCRGSSGGAVLLIGRQDSGGVTSPPVFMHVGTTRGEKLGVAVPLR</sequence>
<evidence type="ECO:0000313" key="2">
    <source>
        <dbReference type="EMBL" id="KAK7488162.1"/>
    </source>
</evidence>
<dbReference type="Proteomes" id="UP001519460">
    <property type="component" value="Unassembled WGS sequence"/>
</dbReference>
<proteinExistence type="predicted"/>